<organism evidence="2 3">
    <name type="scientific">Jeotgalibacillus alimentarius</name>
    <dbReference type="NCBI Taxonomy" id="135826"/>
    <lineage>
        <taxon>Bacteria</taxon>
        <taxon>Bacillati</taxon>
        <taxon>Bacillota</taxon>
        <taxon>Bacilli</taxon>
        <taxon>Bacillales</taxon>
        <taxon>Caryophanaceae</taxon>
        <taxon>Jeotgalibacillus</taxon>
    </lineage>
</organism>
<sequence length="89" mass="10158">METKVTAALTPAQRKVFRAIIQFMDQNHYPPTVREVADLAGNLSTSTVHAHLQKIREKGYIGFISTKPRALWINERSETAYEQYSANHI</sequence>
<protein>
    <recommendedName>
        <fullName evidence="1">LexA repressor DNA-binding domain-containing protein</fullName>
    </recommendedName>
</protein>
<keyword evidence="3" id="KW-1185">Reference proteome</keyword>
<dbReference type="PATRIC" id="fig|135826.4.peg.2538"/>
<dbReference type="OrthoDB" id="1956263at2"/>
<dbReference type="RefSeq" id="WP_052474190.1">
    <property type="nucleotide sequence ID" value="NZ_JXRQ01000024.1"/>
</dbReference>
<feature type="domain" description="LexA repressor DNA-binding" evidence="1">
    <location>
        <begin position="8"/>
        <end position="70"/>
    </location>
</feature>
<comment type="caution">
    <text evidence="2">The sequence shown here is derived from an EMBL/GenBank/DDBJ whole genome shotgun (WGS) entry which is preliminary data.</text>
</comment>
<dbReference type="Pfam" id="PF01726">
    <property type="entry name" value="LexA_DNA_bind"/>
    <property type="match status" value="1"/>
</dbReference>
<dbReference type="InterPro" id="IPR036390">
    <property type="entry name" value="WH_DNA-bd_sf"/>
</dbReference>
<proteinExistence type="predicted"/>
<dbReference type="InterPro" id="IPR036388">
    <property type="entry name" value="WH-like_DNA-bd_sf"/>
</dbReference>
<evidence type="ECO:0000313" key="3">
    <source>
        <dbReference type="Proteomes" id="UP000031950"/>
    </source>
</evidence>
<dbReference type="Proteomes" id="UP000031950">
    <property type="component" value="Unassembled WGS sequence"/>
</dbReference>
<dbReference type="SUPFAM" id="SSF46785">
    <property type="entry name" value="Winged helix' DNA-binding domain"/>
    <property type="match status" value="1"/>
</dbReference>
<dbReference type="EMBL" id="JXRQ01000024">
    <property type="protein sequence ID" value="KIL46982.1"/>
    <property type="molecule type" value="Genomic_DNA"/>
</dbReference>
<accession>A0A0C2VDH0</accession>
<name>A0A0C2VDH0_9BACL</name>
<evidence type="ECO:0000313" key="2">
    <source>
        <dbReference type="EMBL" id="KIL46982.1"/>
    </source>
</evidence>
<dbReference type="InterPro" id="IPR006199">
    <property type="entry name" value="LexA_DNA-bd_dom"/>
</dbReference>
<dbReference type="AlphaFoldDB" id="A0A0C2VDH0"/>
<gene>
    <name evidence="2" type="ORF">KP77_25510</name>
</gene>
<dbReference type="GO" id="GO:0006508">
    <property type="term" value="P:proteolysis"/>
    <property type="evidence" value="ECO:0007669"/>
    <property type="project" value="InterPro"/>
</dbReference>
<reference evidence="2 3" key="1">
    <citation type="submission" date="2015-01" db="EMBL/GenBank/DDBJ databases">
        <title>Genome sequence of Jeotgalibacillus alimentarius.</title>
        <authorList>
            <person name="Goh K.M."/>
            <person name="Chan K.-G."/>
            <person name="Yaakop A.S."/>
            <person name="Ee R."/>
            <person name="Gan H.M."/>
            <person name="Chan C.S."/>
        </authorList>
    </citation>
    <scope>NUCLEOTIDE SEQUENCE [LARGE SCALE GENOMIC DNA]</scope>
    <source>
        <strain evidence="2 3">YKJ-13</strain>
    </source>
</reference>
<evidence type="ECO:0000259" key="1">
    <source>
        <dbReference type="Pfam" id="PF01726"/>
    </source>
</evidence>
<dbReference type="Gene3D" id="1.10.10.10">
    <property type="entry name" value="Winged helix-like DNA-binding domain superfamily/Winged helix DNA-binding domain"/>
    <property type="match status" value="1"/>
</dbReference>
<dbReference type="GO" id="GO:0004252">
    <property type="term" value="F:serine-type endopeptidase activity"/>
    <property type="evidence" value="ECO:0007669"/>
    <property type="project" value="InterPro"/>
</dbReference>
<dbReference type="STRING" id="135826.KP77_25510"/>